<dbReference type="InterPro" id="IPR013087">
    <property type="entry name" value="Znf_C2H2_type"/>
</dbReference>
<feature type="compositionally biased region" description="Low complexity" evidence="8">
    <location>
        <begin position="290"/>
        <end position="305"/>
    </location>
</feature>
<evidence type="ECO:0000256" key="6">
    <source>
        <dbReference type="ARBA" id="ARBA00023242"/>
    </source>
</evidence>
<keyword evidence="2" id="KW-0479">Metal-binding</keyword>
<dbReference type="InterPro" id="IPR036236">
    <property type="entry name" value="Znf_C2H2_sf"/>
</dbReference>
<dbReference type="GO" id="GO:0005634">
    <property type="term" value="C:nucleus"/>
    <property type="evidence" value="ECO:0007669"/>
    <property type="project" value="UniProtKB-SubCell"/>
</dbReference>
<proteinExistence type="predicted"/>
<dbReference type="GO" id="GO:0000785">
    <property type="term" value="C:chromatin"/>
    <property type="evidence" value="ECO:0007669"/>
    <property type="project" value="TreeGrafter"/>
</dbReference>
<organism evidence="10 11">
    <name type="scientific">Gomphillus americanus</name>
    <dbReference type="NCBI Taxonomy" id="1940652"/>
    <lineage>
        <taxon>Eukaryota</taxon>
        <taxon>Fungi</taxon>
        <taxon>Dikarya</taxon>
        <taxon>Ascomycota</taxon>
        <taxon>Pezizomycotina</taxon>
        <taxon>Lecanoromycetes</taxon>
        <taxon>OSLEUM clade</taxon>
        <taxon>Ostropomycetidae</taxon>
        <taxon>Ostropales</taxon>
        <taxon>Graphidaceae</taxon>
        <taxon>Gomphilloideae</taxon>
        <taxon>Gomphillus</taxon>
    </lineage>
</organism>
<reference evidence="10" key="1">
    <citation type="submission" date="2021-03" db="EMBL/GenBank/DDBJ databases">
        <authorList>
            <person name="Tagirdzhanova G."/>
        </authorList>
    </citation>
    <scope>NUCLEOTIDE SEQUENCE</scope>
</reference>
<evidence type="ECO:0000313" key="10">
    <source>
        <dbReference type="EMBL" id="CAF9917660.1"/>
    </source>
</evidence>
<feature type="region of interest" description="Disordered" evidence="8">
    <location>
        <begin position="171"/>
        <end position="194"/>
    </location>
</feature>
<dbReference type="PROSITE" id="PS00028">
    <property type="entry name" value="ZINC_FINGER_C2H2_1"/>
    <property type="match status" value="1"/>
</dbReference>
<dbReference type="SUPFAM" id="SSF57667">
    <property type="entry name" value="beta-beta-alpha zinc fingers"/>
    <property type="match status" value="1"/>
</dbReference>
<dbReference type="GO" id="GO:0008270">
    <property type="term" value="F:zinc ion binding"/>
    <property type="evidence" value="ECO:0007669"/>
    <property type="project" value="UniProtKB-KW"/>
</dbReference>
<dbReference type="EMBL" id="CAJPDQ010000012">
    <property type="protein sequence ID" value="CAF9917660.1"/>
    <property type="molecule type" value="Genomic_DNA"/>
</dbReference>
<dbReference type="PANTHER" id="PTHR40626:SF36">
    <property type="entry name" value="TRANSCRIPTION FACTOR WITH C2H2 AND ZN(2)-CYS(6) DNA BINDING DOMAIN (EUROFUNG)"/>
    <property type="match status" value="1"/>
</dbReference>
<name>A0A8H3IJB9_9LECA</name>
<dbReference type="OrthoDB" id="6077919at2759"/>
<gene>
    <name evidence="10" type="ORF">GOMPHAMPRED_001343</name>
</gene>
<evidence type="ECO:0000256" key="7">
    <source>
        <dbReference type="PROSITE-ProRule" id="PRU00042"/>
    </source>
</evidence>
<protein>
    <recommendedName>
        <fullName evidence="9">C2H2-type domain-containing protein</fullName>
    </recommendedName>
</protein>
<dbReference type="GO" id="GO:0000981">
    <property type="term" value="F:DNA-binding transcription factor activity, RNA polymerase II-specific"/>
    <property type="evidence" value="ECO:0007669"/>
    <property type="project" value="InterPro"/>
</dbReference>
<evidence type="ECO:0000256" key="4">
    <source>
        <dbReference type="ARBA" id="ARBA00022771"/>
    </source>
</evidence>
<evidence type="ECO:0000256" key="1">
    <source>
        <dbReference type="ARBA" id="ARBA00004123"/>
    </source>
</evidence>
<comment type="caution">
    <text evidence="10">The sequence shown here is derived from an EMBL/GenBank/DDBJ whole genome shotgun (WGS) entry which is preliminary data.</text>
</comment>
<keyword evidence="5" id="KW-0862">Zinc</keyword>
<evidence type="ECO:0000256" key="2">
    <source>
        <dbReference type="ARBA" id="ARBA00022723"/>
    </source>
</evidence>
<keyword evidence="4 7" id="KW-0863">Zinc-finger</keyword>
<evidence type="ECO:0000256" key="5">
    <source>
        <dbReference type="ARBA" id="ARBA00022833"/>
    </source>
</evidence>
<feature type="region of interest" description="Disordered" evidence="8">
    <location>
        <begin position="87"/>
        <end position="116"/>
    </location>
</feature>
<evidence type="ECO:0000256" key="8">
    <source>
        <dbReference type="SAM" id="MobiDB-lite"/>
    </source>
</evidence>
<evidence type="ECO:0000256" key="3">
    <source>
        <dbReference type="ARBA" id="ARBA00022737"/>
    </source>
</evidence>
<evidence type="ECO:0000259" key="9">
    <source>
        <dbReference type="PROSITE" id="PS50157"/>
    </source>
</evidence>
<feature type="domain" description="C2H2-type" evidence="9">
    <location>
        <begin position="118"/>
        <end position="147"/>
    </location>
</feature>
<keyword evidence="3" id="KW-0677">Repeat</keyword>
<dbReference type="GO" id="GO:0000978">
    <property type="term" value="F:RNA polymerase II cis-regulatory region sequence-specific DNA binding"/>
    <property type="evidence" value="ECO:0007669"/>
    <property type="project" value="InterPro"/>
</dbReference>
<keyword evidence="6" id="KW-0539">Nucleus</keyword>
<comment type="subcellular location">
    <subcellularLocation>
        <location evidence="1">Nucleus</location>
    </subcellularLocation>
</comment>
<evidence type="ECO:0000313" key="11">
    <source>
        <dbReference type="Proteomes" id="UP000664169"/>
    </source>
</evidence>
<accession>A0A8H3IJB9</accession>
<dbReference type="InterPro" id="IPR051059">
    <property type="entry name" value="VerF-like"/>
</dbReference>
<dbReference type="AlphaFoldDB" id="A0A8H3IJB9"/>
<sequence>MAYQPICTGEENFNVANVKNNFRPSEYLNTSYAISREIHNPTEHITTSSSDSALNLQRGHFASQQRSGKRKVSTRSTELAAMPLVSPSHGLLGNEVSQSPNGEIPLGPRGGRKGKKVHVCEHPNCEKTYTRKEHRLRHEKSHSDANDNFCKICNQKLSRDDTYKNHLATRKHQSNVQSRNTPTHRKTTSIGVSQQAGVSSASYLPIVHDTMPLDMHTRGIESSFTLDPNQSFLNSTSGQQQIHPRLAMANSPGLLTGIPYNQPSQSSGWMSHNASVSLHQLQTGMWNPPSSLSVSQSQMASSTHSLQRGPLSAPILPSASLHPVDIRERAAISAPPSAQGTAFDISVRRGHIVYGTEAKQYTSKQPRKLQF</sequence>
<dbReference type="PROSITE" id="PS50157">
    <property type="entry name" value="ZINC_FINGER_C2H2_2"/>
    <property type="match status" value="1"/>
</dbReference>
<dbReference type="PANTHER" id="PTHR40626">
    <property type="entry name" value="MIP31509P"/>
    <property type="match status" value="1"/>
</dbReference>
<keyword evidence="11" id="KW-1185">Reference proteome</keyword>
<feature type="region of interest" description="Disordered" evidence="8">
    <location>
        <begin position="289"/>
        <end position="310"/>
    </location>
</feature>
<dbReference type="Proteomes" id="UP000664169">
    <property type="component" value="Unassembled WGS sequence"/>
</dbReference>
<dbReference type="SMART" id="SM00355">
    <property type="entry name" value="ZnF_C2H2"/>
    <property type="match status" value="2"/>
</dbReference>
<dbReference type="Gene3D" id="3.30.160.60">
    <property type="entry name" value="Classic Zinc Finger"/>
    <property type="match status" value="1"/>
</dbReference>